<sequence length="244" mass="28595">MAENRKKDEKKDKAIFPLADRLFGEEGDVSIRTLIQALPNGGSHRDVGRSLQRWKDQRIEFRLARKGFALEEHQKIDLRLMLIWKRATQKIRAEFDSKIEKLDSQRRYAFELRNEALALADGHLAVAGQMSVQIVTLRKELRAEKLLQRRRSEEFWDRVVLEIAGLMVPNEWKTPKEMLVDLDEGLRREARFHVEPLTEATIRKKILMREDHEKLFEAEPRAEGDPPVKRFRLRPDAKGRVKAA</sequence>
<gene>
    <name evidence="2" type="ORF">M8523_17725</name>
</gene>
<name>A0AA42CNY4_9HYPH</name>
<dbReference type="RefSeq" id="WP_282586234.1">
    <property type="nucleotide sequence ID" value="NZ_JAMOIM010000012.1"/>
</dbReference>
<organism evidence="2 3">
    <name type="scientific">Lichenifustis flavocetrariae</name>
    <dbReference type="NCBI Taxonomy" id="2949735"/>
    <lineage>
        <taxon>Bacteria</taxon>
        <taxon>Pseudomonadati</taxon>
        <taxon>Pseudomonadota</taxon>
        <taxon>Alphaproteobacteria</taxon>
        <taxon>Hyphomicrobiales</taxon>
        <taxon>Lichenihabitantaceae</taxon>
        <taxon>Lichenifustis</taxon>
    </lineage>
</organism>
<accession>A0AA42CNY4</accession>
<feature type="region of interest" description="Disordered" evidence="1">
    <location>
        <begin position="218"/>
        <end position="244"/>
    </location>
</feature>
<evidence type="ECO:0000256" key="1">
    <source>
        <dbReference type="SAM" id="MobiDB-lite"/>
    </source>
</evidence>
<proteinExistence type="predicted"/>
<comment type="caution">
    <text evidence="2">The sequence shown here is derived from an EMBL/GenBank/DDBJ whole genome shotgun (WGS) entry which is preliminary data.</text>
</comment>
<dbReference type="Proteomes" id="UP001165667">
    <property type="component" value="Unassembled WGS sequence"/>
</dbReference>
<dbReference type="EMBL" id="JAMOIM010000012">
    <property type="protein sequence ID" value="MCW6509860.1"/>
    <property type="molecule type" value="Genomic_DNA"/>
</dbReference>
<keyword evidence="3" id="KW-1185">Reference proteome</keyword>
<reference evidence="2" key="1">
    <citation type="submission" date="2022-05" db="EMBL/GenBank/DDBJ databases">
        <authorList>
            <person name="Pankratov T."/>
        </authorList>
    </citation>
    <scope>NUCLEOTIDE SEQUENCE</scope>
    <source>
        <strain evidence="2">BP6-180914</strain>
    </source>
</reference>
<dbReference type="AlphaFoldDB" id="A0AA42CNY4"/>
<evidence type="ECO:0000313" key="3">
    <source>
        <dbReference type="Proteomes" id="UP001165667"/>
    </source>
</evidence>
<evidence type="ECO:0000313" key="2">
    <source>
        <dbReference type="EMBL" id="MCW6509860.1"/>
    </source>
</evidence>
<protein>
    <submittedName>
        <fullName evidence="2">Uncharacterized protein</fullName>
    </submittedName>
</protein>